<evidence type="ECO:0000313" key="6">
    <source>
        <dbReference type="Proteomes" id="UP000703269"/>
    </source>
</evidence>
<keyword evidence="3" id="KW-0732">Signal</keyword>
<feature type="chain" id="PRO_5040541642" description="Carboxylic ester hydrolase" evidence="3">
    <location>
        <begin position="20"/>
        <end position="546"/>
    </location>
</feature>
<dbReference type="SUPFAM" id="SSF53474">
    <property type="entry name" value="alpha/beta-Hydrolases"/>
    <property type="match status" value="1"/>
</dbReference>
<dbReference type="InterPro" id="IPR029058">
    <property type="entry name" value="AB_hydrolase_fold"/>
</dbReference>
<feature type="domain" description="Carboxylesterase type B" evidence="4">
    <location>
        <begin position="27"/>
        <end position="495"/>
    </location>
</feature>
<organism evidence="5 6">
    <name type="scientific">Phanerochaete sordida</name>
    <dbReference type="NCBI Taxonomy" id="48140"/>
    <lineage>
        <taxon>Eukaryota</taxon>
        <taxon>Fungi</taxon>
        <taxon>Dikarya</taxon>
        <taxon>Basidiomycota</taxon>
        <taxon>Agaricomycotina</taxon>
        <taxon>Agaricomycetes</taxon>
        <taxon>Polyporales</taxon>
        <taxon>Phanerochaetaceae</taxon>
        <taxon>Phanerochaete</taxon>
    </lineage>
</organism>
<gene>
    <name evidence="5" type="ORF">PsYK624_087780</name>
</gene>
<evidence type="ECO:0000256" key="3">
    <source>
        <dbReference type="RuleBase" id="RU361235"/>
    </source>
</evidence>
<name>A0A9P3LFG4_9APHY</name>
<comment type="caution">
    <text evidence="5">The sequence shown here is derived from an EMBL/GenBank/DDBJ whole genome shotgun (WGS) entry which is preliminary data.</text>
</comment>
<protein>
    <recommendedName>
        <fullName evidence="3">Carboxylic ester hydrolase</fullName>
        <ecNumber evidence="3">3.1.1.-</ecNumber>
    </recommendedName>
</protein>
<keyword evidence="6" id="KW-1185">Reference proteome</keyword>
<reference evidence="5 6" key="1">
    <citation type="submission" date="2021-08" db="EMBL/GenBank/DDBJ databases">
        <title>Draft Genome Sequence of Phanerochaete sordida strain YK-624.</title>
        <authorList>
            <person name="Mori T."/>
            <person name="Dohra H."/>
            <person name="Suzuki T."/>
            <person name="Kawagishi H."/>
            <person name="Hirai H."/>
        </authorList>
    </citation>
    <scope>NUCLEOTIDE SEQUENCE [LARGE SCALE GENOMIC DNA]</scope>
    <source>
        <strain evidence="5 6">YK-624</strain>
    </source>
</reference>
<evidence type="ECO:0000313" key="5">
    <source>
        <dbReference type="EMBL" id="GJE92623.1"/>
    </source>
</evidence>
<evidence type="ECO:0000256" key="1">
    <source>
        <dbReference type="ARBA" id="ARBA00005964"/>
    </source>
</evidence>
<dbReference type="InterPro" id="IPR050309">
    <property type="entry name" value="Type-B_Carboxylest/Lipase"/>
</dbReference>
<dbReference type="EC" id="3.1.1.-" evidence="3"/>
<sequence>MHVPTLLALSAGSAVLASASPAPRGLPSVTLDQGTFTGAPAGLANKFLGIPFAQPPTGNLRFNLPVPNAPYTGAHDAGSFGPACPQQAAQLPVPPGIVSNVTQFIVETVTAVVTPFSEDCLTVNVWTPADVPAGAKLPVVVWIFGGGFEFGGTSMYDGGVIVSRSVEMGTPVVYVSMNYRLSAFGFLAGQEVKDAGVGNLGLQDQRQALRWVQQYIPAFGGDPTKVTIWGESAGAISVALQLLAHNGAAEGLFRGAFMQSGSPTPVGDVARGQADYDALVARTGCAPARDTLQCLRGVPFAALLAAVDASPSITSRQSLALAWMPRADGVFLADDPQVLVQQGRVADVPFVTGDCDDEGTIFALSNLNITTDTQLRAYLAEFFLPHASAAQLDTLLALYPADPAQGAPFGTGALDALSPQYKRLAALLGDLVFQAPRRFFAGERAGAQRVFAFLNKRLKATPGVGSAHGTDLLNVYGGGDMADYLIHFVVALDPNGPGLLSWPAYSAARPQLLTFLDGPVPLALSEDTFRAEGMSFVTELSLADPL</sequence>
<keyword evidence="2 3" id="KW-0378">Hydrolase</keyword>
<dbReference type="GO" id="GO:0016787">
    <property type="term" value="F:hydrolase activity"/>
    <property type="evidence" value="ECO:0007669"/>
    <property type="project" value="UniProtKB-KW"/>
</dbReference>
<dbReference type="Gene3D" id="3.40.50.1820">
    <property type="entry name" value="alpha/beta hydrolase"/>
    <property type="match status" value="1"/>
</dbReference>
<dbReference type="InterPro" id="IPR019826">
    <property type="entry name" value="Carboxylesterase_B_AS"/>
</dbReference>
<accession>A0A9P3LFG4</accession>
<dbReference type="Proteomes" id="UP000703269">
    <property type="component" value="Unassembled WGS sequence"/>
</dbReference>
<evidence type="ECO:0000256" key="2">
    <source>
        <dbReference type="ARBA" id="ARBA00022801"/>
    </source>
</evidence>
<comment type="similarity">
    <text evidence="1 3">Belongs to the type-B carboxylesterase/lipase family.</text>
</comment>
<dbReference type="AlphaFoldDB" id="A0A9P3LFG4"/>
<dbReference type="EMBL" id="BPQB01000027">
    <property type="protein sequence ID" value="GJE92623.1"/>
    <property type="molecule type" value="Genomic_DNA"/>
</dbReference>
<dbReference type="Pfam" id="PF00135">
    <property type="entry name" value="COesterase"/>
    <property type="match status" value="1"/>
</dbReference>
<dbReference type="InterPro" id="IPR019819">
    <property type="entry name" value="Carboxylesterase_B_CS"/>
</dbReference>
<proteinExistence type="inferred from homology"/>
<dbReference type="PANTHER" id="PTHR11559">
    <property type="entry name" value="CARBOXYLESTERASE"/>
    <property type="match status" value="1"/>
</dbReference>
<evidence type="ECO:0000259" key="4">
    <source>
        <dbReference type="Pfam" id="PF00135"/>
    </source>
</evidence>
<feature type="signal peptide" evidence="3">
    <location>
        <begin position="1"/>
        <end position="19"/>
    </location>
</feature>
<dbReference type="InterPro" id="IPR002018">
    <property type="entry name" value="CarbesteraseB"/>
</dbReference>
<dbReference type="PROSITE" id="PS00122">
    <property type="entry name" value="CARBOXYLESTERASE_B_1"/>
    <property type="match status" value="1"/>
</dbReference>
<dbReference type="PROSITE" id="PS00941">
    <property type="entry name" value="CARBOXYLESTERASE_B_2"/>
    <property type="match status" value="1"/>
</dbReference>
<dbReference type="OrthoDB" id="408631at2759"/>